<evidence type="ECO:0000313" key="3">
    <source>
        <dbReference type="Proteomes" id="UP000800235"/>
    </source>
</evidence>
<name>A0A9P4U130_9PEZI</name>
<dbReference type="EMBL" id="MU007017">
    <property type="protein sequence ID" value="KAF2434239.1"/>
    <property type="molecule type" value="Genomic_DNA"/>
</dbReference>
<dbReference type="AlphaFoldDB" id="A0A9P4U130"/>
<feature type="compositionally biased region" description="Acidic residues" evidence="1">
    <location>
        <begin position="344"/>
        <end position="367"/>
    </location>
</feature>
<feature type="compositionally biased region" description="Basic and acidic residues" evidence="1">
    <location>
        <begin position="226"/>
        <end position="243"/>
    </location>
</feature>
<feature type="region of interest" description="Disordered" evidence="1">
    <location>
        <begin position="343"/>
        <end position="367"/>
    </location>
</feature>
<protein>
    <submittedName>
        <fullName evidence="2">Uncharacterized protein</fullName>
    </submittedName>
</protein>
<keyword evidence="3" id="KW-1185">Reference proteome</keyword>
<organism evidence="2 3">
    <name type="scientific">Tothia fuscella</name>
    <dbReference type="NCBI Taxonomy" id="1048955"/>
    <lineage>
        <taxon>Eukaryota</taxon>
        <taxon>Fungi</taxon>
        <taxon>Dikarya</taxon>
        <taxon>Ascomycota</taxon>
        <taxon>Pezizomycotina</taxon>
        <taxon>Dothideomycetes</taxon>
        <taxon>Pleosporomycetidae</taxon>
        <taxon>Venturiales</taxon>
        <taxon>Cylindrosympodiaceae</taxon>
        <taxon>Tothia</taxon>
    </lineage>
</organism>
<evidence type="ECO:0000313" key="2">
    <source>
        <dbReference type="EMBL" id="KAF2434239.1"/>
    </source>
</evidence>
<feature type="compositionally biased region" description="Acidic residues" evidence="1">
    <location>
        <begin position="244"/>
        <end position="254"/>
    </location>
</feature>
<gene>
    <name evidence="2" type="ORF">EJ08DRAFT_657468</name>
</gene>
<evidence type="ECO:0000256" key="1">
    <source>
        <dbReference type="SAM" id="MobiDB-lite"/>
    </source>
</evidence>
<feature type="region of interest" description="Disordered" evidence="1">
    <location>
        <begin position="226"/>
        <end position="258"/>
    </location>
</feature>
<feature type="compositionally biased region" description="Basic and acidic residues" evidence="1">
    <location>
        <begin position="39"/>
        <end position="48"/>
    </location>
</feature>
<feature type="region of interest" description="Disordered" evidence="1">
    <location>
        <begin position="1"/>
        <end position="48"/>
    </location>
</feature>
<sequence>MACLKHRLVKTPSEKPTPKKMDDREPQRRRTGPNPSARIDAHTQRTEHAITGIPQESFTDSDDFYANIEIEGLEASYTDLCNPPVRPGRLPLIDYTTEVAADFAMRSKNNATAKLPNGLPQHEATISRYLCKLCDSKPPFSPLIKIPRNGALVCPGCGGAGINLMGVGNESNQKHFAKGLLRSWFDICGQQEIIYAGDRFKCKGCCGKLDREEKSESWWRSKFANEGDTRAQEQEWLDAKKENDEDEKEEEEEDNGNRVFTGPLTYLCLDCDREPPFSQRIVLKTVIRRLSRVIRRSRCSHCKKRLDWKEKTTEEMWFMLLRGNWKGRLKEWNEAVEAAKVAEYDDQGDDVGDDDGVAGDDDVDMDV</sequence>
<reference evidence="2" key="1">
    <citation type="journal article" date="2020" name="Stud. Mycol.">
        <title>101 Dothideomycetes genomes: a test case for predicting lifestyles and emergence of pathogens.</title>
        <authorList>
            <person name="Haridas S."/>
            <person name="Albert R."/>
            <person name="Binder M."/>
            <person name="Bloem J."/>
            <person name="Labutti K."/>
            <person name="Salamov A."/>
            <person name="Andreopoulos B."/>
            <person name="Baker S."/>
            <person name="Barry K."/>
            <person name="Bills G."/>
            <person name="Bluhm B."/>
            <person name="Cannon C."/>
            <person name="Castanera R."/>
            <person name="Culley D."/>
            <person name="Daum C."/>
            <person name="Ezra D."/>
            <person name="Gonzalez J."/>
            <person name="Henrissat B."/>
            <person name="Kuo A."/>
            <person name="Liang C."/>
            <person name="Lipzen A."/>
            <person name="Lutzoni F."/>
            <person name="Magnuson J."/>
            <person name="Mondo S."/>
            <person name="Nolan M."/>
            <person name="Ohm R."/>
            <person name="Pangilinan J."/>
            <person name="Park H.-J."/>
            <person name="Ramirez L."/>
            <person name="Alfaro M."/>
            <person name="Sun H."/>
            <person name="Tritt A."/>
            <person name="Yoshinaga Y."/>
            <person name="Zwiers L.-H."/>
            <person name="Turgeon B."/>
            <person name="Goodwin S."/>
            <person name="Spatafora J."/>
            <person name="Crous P."/>
            <person name="Grigoriev I."/>
        </authorList>
    </citation>
    <scope>NUCLEOTIDE SEQUENCE</scope>
    <source>
        <strain evidence="2">CBS 130266</strain>
    </source>
</reference>
<proteinExistence type="predicted"/>
<comment type="caution">
    <text evidence="2">The sequence shown here is derived from an EMBL/GenBank/DDBJ whole genome shotgun (WGS) entry which is preliminary data.</text>
</comment>
<dbReference type="Proteomes" id="UP000800235">
    <property type="component" value="Unassembled WGS sequence"/>
</dbReference>
<feature type="compositionally biased region" description="Basic and acidic residues" evidence="1">
    <location>
        <begin position="12"/>
        <end position="28"/>
    </location>
</feature>
<accession>A0A9P4U130</accession>